<keyword evidence="2" id="KW-1133">Transmembrane helix</keyword>
<keyword evidence="2" id="KW-0812">Transmembrane</keyword>
<accession>A0A8W8MUG7</accession>
<protein>
    <submittedName>
        <fullName evidence="3">Uncharacterized protein</fullName>
    </submittedName>
</protein>
<dbReference type="AlphaFoldDB" id="A0A8W8MUG7"/>
<feature type="region of interest" description="Disordered" evidence="1">
    <location>
        <begin position="130"/>
        <end position="180"/>
    </location>
</feature>
<organism evidence="3 4">
    <name type="scientific">Magallana gigas</name>
    <name type="common">Pacific oyster</name>
    <name type="synonym">Crassostrea gigas</name>
    <dbReference type="NCBI Taxonomy" id="29159"/>
    <lineage>
        <taxon>Eukaryota</taxon>
        <taxon>Metazoa</taxon>
        <taxon>Spiralia</taxon>
        <taxon>Lophotrochozoa</taxon>
        <taxon>Mollusca</taxon>
        <taxon>Bivalvia</taxon>
        <taxon>Autobranchia</taxon>
        <taxon>Pteriomorphia</taxon>
        <taxon>Ostreida</taxon>
        <taxon>Ostreoidea</taxon>
        <taxon>Ostreidae</taxon>
        <taxon>Magallana</taxon>
    </lineage>
</organism>
<keyword evidence="4" id="KW-1185">Reference proteome</keyword>
<proteinExistence type="predicted"/>
<evidence type="ECO:0000313" key="3">
    <source>
        <dbReference type="EnsemblMetazoa" id="G35121.1:cds"/>
    </source>
</evidence>
<name>A0A8W8MUG7_MAGGI</name>
<dbReference type="OrthoDB" id="10037288at2759"/>
<dbReference type="Proteomes" id="UP000005408">
    <property type="component" value="Unassembled WGS sequence"/>
</dbReference>
<feature type="transmembrane region" description="Helical" evidence="2">
    <location>
        <begin position="33"/>
        <end position="59"/>
    </location>
</feature>
<evidence type="ECO:0000256" key="2">
    <source>
        <dbReference type="SAM" id="Phobius"/>
    </source>
</evidence>
<sequence length="180" mass="19297">MQTARTSESYDNLSLLLITSYCIYRYYKHLLSIYILTLFYTRMKSLLLFIVLVCTLSVCTGNQRKSVRKSSWGLLGKYQSLINDIYQIREAITDLIKGGLIKGEAGEAGVNGTQGSKGIKGGMGATGQTGLIGGMGDKGEKGDVGPKGERGEVSPSGAEDNRQAKGDTGLQGLRGDTGKM</sequence>
<dbReference type="EnsemblMetazoa" id="G35121.1">
    <property type="protein sequence ID" value="G35121.1:cds"/>
    <property type="gene ID" value="G35121"/>
</dbReference>
<evidence type="ECO:0000256" key="1">
    <source>
        <dbReference type="SAM" id="MobiDB-lite"/>
    </source>
</evidence>
<reference evidence="3" key="1">
    <citation type="submission" date="2022-08" db="UniProtKB">
        <authorList>
            <consortium name="EnsemblMetazoa"/>
        </authorList>
    </citation>
    <scope>IDENTIFICATION</scope>
    <source>
        <strain evidence="3">05x7-T-G4-1.051#20</strain>
    </source>
</reference>
<feature type="transmembrane region" description="Helical" evidence="2">
    <location>
        <begin position="12"/>
        <end position="27"/>
    </location>
</feature>
<evidence type="ECO:0000313" key="4">
    <source>
        <dbReference type="Proteomes" id="UP000005408"/>
    </source>
</evidence>
<keyword evidence="2" id="KW-0472">Membrane</keyword>
<feature type="compositionally biased region" description="Basic and acidic residues" evidence="1">
    <location>
        <begin position="137"/>
        <end position="152"/>
    </location>
</feature>